<keyword evidence="3" id="KW-1185">Reference proteome</keyword>
<name>A0ABY7GDR2_9GAMM</name>
<dbReference type="EMBL" id="CP113517">
    <property type="protein sequence ID" value="WAR43127.1"/>
    <property type="molecule type" value="Genomic_DNA"/>
</dbReference>
<evidence type="ECO:0000256" key="1">
    <source>
        <dbReference type="SAM" id="SignalP"/>
    </source>
</evidence>
<protein>
    <submittedName>
        <fullName evidence="2">PEP-CTERM sorting domain-containing protein</fullName>
    </submittedName>
</protein>
<accession>A0ABY7GDR2</accession>
<dbReference type="RefSeq" id="WP_255188105.1">
    <property type="nucleotide sequence ID" value="NZ_CP113517.1"/>
</dbReference>
<feature type="signal peptide" evidence="1">
    <location>
        <begin position="1"/>
        <end position="20"/>
    </location>
</feature>
<evidence type="ECO:0000313" key="3">
    <source>
        <dbReference type="Proteomes" id="UP001162780"/>
    </source>
</evidence>
<keyword evidence="1" id="KW-0732">Signal</keyword>
<reference evidence="2" key="1">
    <citation type="submission" date="2022-11" db="EMBL/GenBank/DDBJ databases">
        <title>Methylomonas rapida sp. nov., Carotenoid-Producing Obligate Methanotrophs with High Growth Characteristics and Biotechnological Potential.</title>
        <authorList>
            <person name="Tikhonova E.N."/>
            <person name="Suleimanov R.Z."/>
            <person name="Miroshnikov K."/>
            <person name="Oshkin I.Y."/>
            <person name="Belova S.E."/>
            <person name="Danilova O.V."/>
            <person name="Ashikhmin A."/>
            <person name="Konopkin A."/>
            <person name="But S.Y."/>
            <person name="Khmelenina V.N."/>
            <person name="Kuznetsov N."/>
            <person name="Pimenov N.V."/>
            <person name="Dedysh S.N."/>
        </authorList>
    </citation>
    <scope>NUCLEOTIDE SEQUENCE</scope>
    <source>
        <strain evidence="2">MP1</strain>
    </source>
</reference>
<organism evidence="2 3">
    <name type="scientific">Methylomonas rapida</name>
    <dbReference type="NCBI Taxonomy" id="2963939"/>
    <lineage>
        <taxon>Bacteria</taxon>
        <taxon>Pseudomonadati</taxon>
        <taxon>Pseudomonadota</taxon>
        <taxon>Gammaproteobacteria</taxon>
        <taxon>Methylococcales</taxon>
        <taxon>Methylococcaceae</taxon>
        <taxon>Methylomonas</taxon>
    </lineage>
</organism>
<evidence type="ECO:0000313" key="2">
    <source>
        <dbReference type="EMBL" id="WAR43127.1"/>
    </source>
</evidence>
<proteinExistence type="predicted"/>
<feature type="chain" id="PRO_5045504851" evidence="1">
    <location>
        <begin position="21"/>
        <end position="368"/>
    </location>
</feature>
<gene>
    <name evidence="2" type="ORF">NM686_012045</name>
</gene>
<sequence length="368" mass="39352">MNAFTLPVAVFLVIPSFVFAPPTQAFSLNFDDLNASGGNINLTGTNYQGYSWSNFIAYDAANQYLGFSNGVVSGTNAAYSGGELINGSTVLPVVGSISSTGLFDVGTAYLAAGYYDGLDVTIEGLLNGSVLFSKTVTVSSAATQLFTFNFTGINQLDFFATVTGNTSDPYGCGGVDCTQFAIDDLALQANNGNPGGGTVLEPSSLLLMATGLFGLHVSRRAKFGDNLKRWRQLLFLLMIGGLSSAIHANENLAADELHAQLAKLSTTQFAEPLYPTSATTDEEDGALLAAIQKYQTRSSEDDYSALTNYLAAYPDSGWQTALLTNLGLSYYQAGRFSLTIDAWEKAWHLGKILPSRLSKSWWIAHWVS</sequence>
<dbReference type="Proteomes" id="UP001162780">
    <property type="component" value="Chromosome"/>
</dbReference>